<proteinExistence type="predicted"/>
<dbReference type="GO" id="GO:0016812">
    <property type="term" value="F:hydrolase activity, acting on carbon-nitrogen (but not peptide) bonds, in cyclic amides"/>
    <property type="evidence" value="ECO:0007669"/>
    <property type="project" value="TreeGrafter"/>
</dbReference>
<evidence type="ECO:0000313" key="3">
    <source>
        <dbReference type="Proteomes" id="UP000308705"/>
    </source>
</evidence>
<dbReference type="InterPro" id="IPR050378">
    <property type="entry name" value="Metallo-dep_Hydrolases_sf"/>
</dbReference>
<protein>
    <submittedName>
        <fullName evidence="2">D-aminoacylase</fullName>
    </submittedName>
</protein>
<organism evidence="2 3">
    <name type="scientific">Herbidospora galbida</name>
    <dbReference type="NCBI Taxonomy" id="2575442"/>
    <lineage>
        <taxon>Bacteria</taxon>
        <taxon>Bacillati</taxon>
        <taxon>Actinomycetota</taxon>
        <taxon>Actinomycetes</taxon>
        <taxon>Streptosporangiales</taxon>
        <taxon>Streptosporangiaceae</taxon>
        <taxon>Herbidospora</taxon>
    </lineage>
</organism>
<dbReference type="PANTHER" id="PTHR11647">
    <property type="entry name" value="HYDRANTOINASE/DIHYDROPYRIMIDINASE FAMILY MEMBER"/>
    <property type="match status" value="1"/>
</dbReference>
<keyword evidence="3" id="KW-1185">Reference proteome</keyword>
<evidence type="ECO:0000313" key="2">
    <source>
        <dbReference type="EMBL" id="TKK86434.1"/>
    </source>
</evidence>
<dbReference type="GO" id="GO:0005829">
    <property type="term" value="C:cytosol"/>
    <property type="evidence" value="ECO:0007669"/>
    <property type="project" value="TreeGrafter"/>
</dbReference>
<dbReference type="InterPro" id="IPR013108">
    <property type="entry name" value="Amidohydro_3"/>
</dbReference>
<accession>A0A4U3MDZ9</accession>
<sequence length="494" mass="52674">MTFDVVIANGWVVDGTGAPPFRADVGISAGKIAAVGRLPHHDAVDATGRHVMPGMIDCHSHGDALVHDADFQLANLRQGVTTVVLGQDGLSFAPTTTRAAFDYATRYFAAINGDFPGDGPLSVAEIRASHDRAALNSVFLLPHGTIRYDVLGPAQTAASPDDIHAMRSIVEKGLEEGAAGLSTGLEYVPGRYADVTELASLCAPLQGLPYVTHMRGYGQSAPVGMKEALAVTRKAGVALHVSHFHGPADVLLPLLEGDTTFDTYPYLRGSTILAMIVLPQGVPAADPAAALPMIEHLDLDYAWERLTIAHAPGLEWSEGRTIPEAAQRQGESPALFARRLLVETDLEAGCVSARPDEGPEGEESVRRILRHPAHTGGSDGLHVGGHPHPRAYGAFARFLGHHVREKGHLSWSEAALHLAAHPARRFGLFDRGLVRPGHAADLVLVDPAKVADRATYASPRELARGIDDVWINGERVLKDGRMTTARPGRALRPA</sequence>
<reference evidence="2 3" key="1">
    <citation type="submission" date="2019-04" db="EMBL/GenBank/DDBJ databases">
        <title>Herbidospora sp. NEAU-GS14.nov., a novel actinomycete isolated from soil.</title>
        <authorList>
            <person name="Han L."/>
        </authorList>
    </citation>
    <scope>NUCLEOTIDE SEQUENCE [LARGE SCALE GENOMIC DNA]</scope>
    <source>
        <strain evidence="2 3">NEAU-GS14</strain>
    </source>
</reference>
<dbReference type="Gene3D" id="2.30.40.10">
    <property type="entry name" value="Urease, subunit C, domain 1"/>
    <property type="match status" value="1"/>
</dbReference>
<dbReference type="EMBL" id="SZQA01000021">
    <property type="protein sequence ID" value="TKK86434.1"/>
    <property type="molecule type" value="Genomic_DNA"/>
</dbReference>
<feature type="domain" description="Amidohydrolase 3" evidence="1">
    <location>
        <begin position="286"/>
        <end position="476"/>
    </location>
</feature>
<dbReference type="GO" id="GO:0016811">
    <property type="term" value="F:hydrolase activity, acting on carbon-nitrogen (but not peptide) bonds, in linear amides"/>
    <property type="evidence" value="ECO:0007669"/>
    <property type="project" value="InterPro"/>
</dbReference>
<dbReference type="Proteomes" id="UP000308705">
    <property type="component" value="Unassembled WGS sequence"/>
</dbReference>
<dbReference type="InterPro" id="IPR023100">
    <property type="entry name" value="D-aminoacylase_insert_dom_sf"/>
</dbReference>
<dbReference type="Pfam" id="PF07969">
    <property type="entry name" value="Amidohydro_3"/>
    <property type="match status" value="2"/>
</dbReference>
<feature type="domain" description="Amidohydrolase 3" evidence="1">
    <location>
        <begin position="43"/>
        <end position="247"/>
    </location>
</feature>
<dbReference type="PANTHER" id="PTHR11647:SF1">
    <property type="entry name" value="COLLAPSIN RESPONSE MEDIATOR PROTEIN"/>
    <property type="match status" value="1"/>
</dbReference>
<dbReference type="Gene3D" id="3.30.1490.130">
    <property type="entry name" value="D-aminoacylase. Domain 3"/>
    <property type="match status" value="1"/>
</dbReference>
<dbReference type="RefSeq" id="WP_137248906.1">
    <property type="nucleotide sequence ID" value="NZ_SZQA01000021.1"/>
</dbReference>
<comment type="caution">
    <text evidence="2">The sequence shown here is derived from an EMBL/GenBank/DDBJ whole genome shotgun (WGS) entry which is preliminary data.</text>
</comment>
<gene>
    <name evidence="2" type="ORF">FDA94_21690</name>
</gene>
<dbReference type="InterPro" id="IPR032466">
    <property type="entry name" value="Metal_Hydrolase"/>
</dbReference>
<dbReference type="OrthoDB" id="9766983at2"/>
<dbReference type="SUPFAM" id="SSF51556">
    <property type="entry name" value="Metallo-dependent hydrolases"/>
    <property type="match status" value="1"/>
</dbReference>
<dbReference type="InterPro" id="IPR011059">
    <property type="entry name" value="Metal-dep_hydrolase_composite"/>
</dbReference>
<dbReference type="Gene3D" id="3.20.20.140">
    <property type="entry name" value="Metal-dependent hydrolases"/>
    <property type="match status" value="1"/>
</dbReference>
<dbReference type="AlphaFoldDB" id="A0A4U3MDZ9"/>
<evidence type="ECO:0000259" key="1">
    <source>
        <dbReference type="Pfam" id="PF07969"/>
    </source>
</evidence>
<dbReference type="SUPFAM" id="SSF51338">
    <property type="entry name" value="Composite domain of metallo-dependent hydrolases"/>
    <property type="match status" value="1"/>
</dbReference>
<name>A0A4U3MDZ9_9ACTN</name>